<feature type="active site" description="Charge relay system" evidence="5">
    <location>
        <position position="558"/>
    </location>
</feature>
<gene>
    <name evidence="7" type="ORF">SAMN05880501_11735</name>
</gene>
<feature type="domain" description="Peptidase S8/S53" evidence="6">
    <location>
        <begin position="265"/>
        <end position="617"/>
    </location>
</feature>
<dbReference type="PRINTS" id="PR00723">
    <property type="entry name" value="SUBTILISIN"/>
</dbReference>
<organism evidence="7 8">
    <name type="scientific">Ureibacillus xyleni</name>
    <dbReference type="NCBI Taxonomy" id="614648"/>
    <lineage>
        <taxon>Bacteria</taxon>
        <taxon>Bacillati</taxon>
        <taxon>Bacillota</taxon>
        <taxon>Bacilli</taxon>
        <taxon>Bacillales</taxon>
        <taxon>Caryophanaceae</taxon>
        <taxon>Ureibacillus</taxon>
    </lineage>
</organism>
<dbReference type="PROSITE" id="PS51892">
    <property type="entry name" value="SUBTILASE"/>
    <property type="match status" value="1"/>
</dbReference>
<dbReference type="RefSeq" id="WP_097075060.1">
    <property type="nucleotide sequence ID" value="NZ_OBMQ01000017.1"/>
</dbReference>
<evidence type="ECO:0000256" key="1">
    <source>
        <dbReference type="ARBA" id="ARBA00011073"/>
    </source>
</evidence>
<dbReference type="AlphaFoldDB" id="A0A285TNS9"/>
<dbReference type="CDD" id="cd04847">
    <property type="entry name" value="Peptidases_S8_Subtilisin_like_2"/>
    <property type="match status" value="1"/>
</dbReference>
<keyword evidence="3 5" id="KW-0378">Hydrolase</keyword>
<dbReference type="GO" id="GO:0006508">
    <property type="term" value="P:proteolysis"/>
    <property type="evidence" value="ECO:0007669"/>
    <property type="project" value="UniProtKB-KW"/>
</dbReference>
<dbReference type="PANTHER" id="PTHR43806">
    <property type="entry name" value="PEPTIDASE S8"/>
    <property type="match status" value="1"/>
</dbReference>
<dbReference type="SUPFAM" id="SSF52743">
    <property type="entry name" value="Subtilisin-like"/>
    <property type="match status" value="1"/>
</dbReference>
<dbReference type="InterPro" id="IPR050131">
    <property type="entry name" value="Peptidase_S8_subtilisin-like"/>
</dbReference>
<dbReference type="InterPro" id="IPR015500">
    <property type="entry name" value="Peptidase_S8_subtilisin-rel"/>
</dbReference>
<feature type="active site" description="Charge relay system" evidence="5">
    <location>
        <position position="271"/>
    </location>
</feature>
<comment type="similarity">
    <text evidence="1 5">Belongs to the peptidase S8 family.</text>
</comment>
<dbReference type="OrthoDB" id="9798386at2"/>
<dbReference type="EMBL" id="OBMQ01000017">
    <property type="protein sequence ID" value="SOC24474.1"/>
    <property type="molecule type" value="Genomic_DNA"/>
</dbReference>
<dbReference type="Gene3D" id="3.40.50.200">
    <property type="entry name" value="Peptidase S8/S53 domain"/>
    <property type="match status" value="1"/>
</dbReference>
<feature type="active site" description="Charge relay system" evidence="5">
    <location>
        <position position="304"/>
    </location>
</feature>
<evidence type="ECO:0000256" key="4">
    <source>
        <dbReference type="ARBA" id="ARBA00022825"/>
    </source>
</evidence>
<evidence type="ECO:0000256" key="2">
    <source>
        <dbReference type="ARBA" id="ARBA00022670"/>
    </source>
</evidence>
<dbReference type="Pfam" id="PF00082">
    <property type="entry name" value="Peptidase_S8"/>
    <property type="match status" value="1"/>
</dbReference>
<evidence type="ECO:0000256" key="5">
    <source>
        <dbReference type="PROSITE-ProRule" id="PRU01240"/>
    </source>
</evidence>
<evidence type="ECO:0000259" key="6">
    <source>
        <dbReference type="Pfam" id="PF00082"/>
    </source>
</evidence>
<dbReference type="PANTHER" id="PTHR43806:SF11">
    <property type="entry name" value="CEREVISIN-RELATED"/>
    <property type="match status" value="1"/>
</dbReference>
<dbReference type="InterPro" id="IPR000209">
    <property type="entry name" value="Peptidase_S8/S53_dom"/>
</dbReference>
<accession>A0A285TNS9</accession>
<dbReference type="InterPro" id="IPR036852">
    <property type="entry name" value="Peptidase_S8/S53_dom_sf"/>
</dbReference>
<proteinExistence type="inferred from homology"/>
<keyword evidence="4 5" id="KW-0720">Serine protease</keyword>
<evidence type="ECO:0000313" key="7">
    <source>
        <dbReference type="EMBL" id="SOC24474.1"/>
    </source>
</evidence>
<keyword evidence="8" id="KW-1185">Reference proteome</keyword>
<protein>
    <submittedName>
        <fullName evidence="7">Subtilase family protein</fullName>
    </submittedName>
</protein>
<sequence length="808" mass="92260">MNYYEHLRLPEFNGNLNKKKRNNGFPRYDMPAPRDKKDYYSGMKSNIDEISRSFQQIKQKFSGKINPNLIYRLKVNQSVGVEAFEKILFSLGELKVLSFAEDKKGYWVVFSTDEHFKDFQGKLSQYSGIVPDGHKYEFFNAIDGVEDIPEEEKLGNSLKRNPMSDSDPEYLNMELWRMDDDQLREFISGLETNYSQSDFQIYDKLITKSFALYRIRTNKKTLDEIIKFKEVAKIDRPFIPTFKLSEYKGIDITDVEVVPPDDDAVGILVVDSGIIAGHPLLESTVGAEENFQEGESETQDIAGHGTAVSGFAVYGELDKRIVEKKFYSSNWLFSAKVMYGQYGFDGQVMGSTYDPQKLLESQFKEAIQHFLDNPSYKVKVVNISFGNSDEILNEESNRQFPLAALIDELAFEYSECVFVVSAGNRDFLLQDYDSDDVIENYPDYLTNDESFRLINPATASLAITVGSIANDVKYLDNGFSVVEKEIWHPVADSGQPSPFTRVGPGINSMIKPEVVHIGGNYIIKKDYGGIVRTNLGGNIPVLSNKPLENPFTFDHGTSYSAPIVANILGQIANKFPQKNADYLKNLLLQSADNIDMPVFTGNDTTNKNSSLRVQGYGLPNVDKAIHSFDNRVILLDEGSIGLNKIKIYSVNIPKEFFEIKGYKRISVVLTFTPETRATRGDSYLGNRMEFKVFHSINPQILEKEFAEVNHAIEIETPEKLKKFEWDDMFPKVNARKMGCHQKGIKEFKQKPPNMPESPISIMITNSNKWITDENYQQNYCLSVMFEHKEEIEIYNKIRMEVQQRVRIR</sequence>
<reference evidence="8" key="1">
    <citation type="submission" date="2017-08" db="EMBL/GenBank/DDBJ databases">
        <authorList>
            <person name="Varghese N."/>
            <person name="Submissions S."/>
        </authorList>
    </citation>
    <scope>NUCLEOTIDE SEQUENCE [LARGE SCALE GENOMIC DNA]</scope>
    <source>
        <strain evidence="8">JC22</strain>
    </source>
</reference>
<name>A0A285TNS9_9BACL</name>
<dbReference type="GO" id="GO:0004252">
    <property type="term" value="F:serine-type endopeptidase activity"/>
    <property type="evidence" value="ECO:0007669"/>
    <property type="project" value="UniProtKB-UniRule"/>
</dbReference>
<keyword evidence="2 5" id="KW-0645">Protease</keyword>
<dbReference type="Proteomes" id="UP000219636">
    <property type="component" value="Unassembled WGS sequence"/>
</dbReference>
<evidence type="ECO:0000313" key="8">
    <source>
        <dbReference type="Proteomes" id="UP000219636"/>
    </source>
</evidence>
<evidence type="ECO:0000256" key="3">
    <source>
        <dbReference type="ARBA" id="ARBA00022801"/>
    </source>
</evidence>
<dbReference type="InterPro" id="IPR034074">
    <property type="entry name" value="Y4bN_pept_dom"/>
</dbReference>